<accession>A0A182MDW0</accession>
<dbReference type="InterPro" id="IPR037448">
    <property type="entry name" value="Zig-8"/>
</dbReference>
<evidence type="ECO:0000259" key="1">
    <source>
        <dbReference type="Pfam" id="PF07686"/>
    </source>
</evidence>
<dbReference type="Proteomes" id="UP000075883">
    <property type="component" value="Unassembled WGS sequence"/>
</dbReference>
<protein>
    <recommendedName>
        <fullName evidence="1">Immunoglobulin V-set domain-containing protein</fullName>
    </recommendedName>
</protein>
<dbReference type="EnsemblMetazoa" id="ACUA015867-RA">
    <property type="protein sequence ID" value="ACUA015867-PA"/>
    <property type="gene ID" value="ACUA015867"/>
</dbReference>
<dbReference type="InterPro" id="IPR036179">
    <property type="entry name" value="Ig-like_dom_sf"/>
</dbReference>
<dbReference type="GO" id="GO:0032589">
    <property type="term" value="C:neuron projection membrane"/>
    <property type="evidence" value="ECO:0007669"/>
    <property type="project" value="TreeGrafter"/>
</dbReference>
<reference evidence="3" key="1">
    <citation type="submission" date="2013-09" db="EMBL/GenBank/DDBJ databases">
        <title>The Genome Sequence of Anopheles culicifacies species A.</title>
        <authorList>
            <consortium name="The Broad Institute Genomics Platform"/>
            <person name="Neafsey D.E."/>
            <person name="Besansky N."/>
            <person name="Howell P."/>
            <person name="Walton C."/>
            <person name="Young S.K."/>
            <person name="Zeng Q."/>
            <person name="Gargeya S."/>
            <person name="Fitzgerald M."/>
            <person name="Haas B."/>
            <person name="Abouelleil A."/>
            <person name="Allen A.W."/>
            <person name="Alvarado L."/>
            <person name="Arachchi H.M."/>
            <person name="Berlin A.M."/>
            <person name="Chapman S.B."/>
            <person name="Gainer-Dewar J."/>
            <person name="Goldberg J."/>
            <person name="Griggs A."/>
            <person name="Gujja S."/>
            <person name="Hansen M."/>
            <person name="Howarth C."/>
            <person name="Imamovic A."/>
            <person name="Ireland A."/>
            <person name="Larimer J."/>
            <person name="McCowan C."/>
            <person name="Murphy C."/>
            <person name="Pearson M."/>
            <person name="Poon T.W."/>
            <person name="Priest M."/>
            <person name="Roberts A."/>
            <person name="Saif S."/>
            <person name="Shea T."/>
            <person name="Sisk P."/>
            <person name="Sykes S."/>
            <person name="Wortman J."/>
            <person name="Nusbaum C."/>
            <person name="Birren B."/>
        </authorList>
    </citation>
    <scope>NUCLEOTIDE SEQUENCE [LARGE SCALE GENOMIC DNA]</scope>
    <source>
        <strain evidence="3">A-37</strain>
    </source>
</reference>
<evidence type="ECO:0000313" key="2">
    <source>
        <dbReference type="EnsemblMetazoa" id="ACUA015867-PA"/>
    </source>
</evidence>
<dbReference type="AlphaFoldDB" id="A0A182MDW0"/>
<keyword evidence="3" id="KW-1185">Reference proteome</keyword>
<dbReference type="PANTHER" id="PTHR23279:SF45">
    <property type="entry name" value="DEFECTIVE PROBOSCIS EXTENSION RESPONSE 12, ISOFORM C"/>
    <property type="match status" value="1"/>
</dbReference>
<feature type="domain" description="Immunoglobulin V-set" evidence="1">
    <location>
        <begin position="2"/>
        <end position="64"/>
    </location>
</feature>
<dbReference type="Pfam" id="PF07686">
    <property type="entry name" value="V-set"/>
    <property type="match status" value="1"/>
</dbReference>
<dbReference type="VEuPathDB" id="VectorBase:ACUA015867"/>
<proteinExistence type="predicted"/>
<reference evidence="2" key="2">
    <citation type="submission" date="2020-05" db="UniProtKB">
        <authorList>
            <consortium name="EnsemblMetazoa"/>
        </authorList>
    </citation>
    <scope>IDENTIFICATION</scope>
    <source>
        <strain evidence="2">A-37</strain>
    </source>
</reference>
<evidence type="ECO:0000313" key="3">
    <source>
        <dbReference type="Proteomes" id="UP000075883"/>
    </source>
</evidence>
<dbReference type="EMBL" id="AXCM01007423">
    <property type="status" value="NOT_ANNOTATED_CDS"/>
    <property type="molecule type" value="Genomic_DNA"/>
</dbReference>
<dbReference type="STRING" id="139723.A0A182MDW0"/>
<sequence length="112" mass="13114">MSNGQNQISWIRRRDWHILSSGAQMYTNDERFAILHTPGSNTWTLQIKFVQRRDHGTYECQENDVQHDGHEIASLYQPCDLFIFHHPETNMAVFPFTRKNPVGGNKGERERA</sequence>
<organism evidence="2 3">
    <name type="scientific">Anopheles culicifacies</name>
    <dbReference type="NCBI Taxonomy" id="139723"/>
    <lineage>
        <taxon>Eukaryota</taxon>
        <taxon>Metazoa</taxon>
        <taxon>Ecdysozoa</taxon>
        <taxon>Arthropoda</taxon>
        <taxon>Hexapoda</taxon>
        <taxon>Insecta</taxon>
        <taxon>Pterygota</taxon>
        <taxon>Neoptera</taxon>
        <taxon>Endopterygota</taxon>
        <taxon>Diptera</taxon>
        <taxon>Nematocera</taxon>
        <taxon>Culicoidea</taxon>
        <taxon>Culicidae</taxon>
        <taxon>Anophelinae</taxon>
        <taxon>Anopheles</taxon>
        <taxon>culicifacies species complex</taxon>
    </lineage>
</organism>
<dbReference type="GO" id="GO:0050808">
    <property type="term" value="P:synapse organization"/>
    <property type="evidence" value="ECO:0007669"/>
    <property type="project" value="TreeGrafter"/>
</dbReference>
<name>A0A182MDW0_9DIPT</name>
<dbReference type="Gene3D" id="2.60.40.10">
    <property type="entry name" value="Immunoglobulins"/>
    <property type="match status" value="1"/>
</dbReference>
<dbReference type="InterPro" id="IPR013783">
    <property type="entry name" value="Ig-like_fold"/>
</dbReference>
<dbReference type="InterPro" id="IPR013106">
    <property type="entry name" value="Ig_V-set"/>
</dbReference>
<dbReference type="SUPFAM" id="SSF48726">
    <property type="entry name" value="Immunoglobulin"/>
    <property type="match status" value="1"/>
</dbReference>
<dbReference type="PANTHER" id="PTHR23279">
    <property type="entry name" value="DEFECTIVE PROBOSCIS EXTENSION RESPONSE DPR -RELATED"/>
    <property type="match status" value="1"/>
</dbReference>